<keyword evidence="2" id="KW-0813">Transport</keyword>
<evidence type="ECO:0000256" key="2">
    <source>
        <dbReference type="ARBA" id="ARBA00022448"/>
    </source>
</evidence>
<evidence type="ECO:0000313" key="10">
    <source>
        <dbReference type="Proteomes" id="UP001139646"/>
    </source>
</evidence>
<evidence type="ECO:0000313" key="9">
    <source>
        <dbReference type="EMBL" id="MCI2283000.1"/>
    </source>
</evidence>
<dbReference type="InterPro" id="IPR000531">
    <property type="entry name" value="Beta-barrel_TonB"/>
</dbReference>
<dbReference type="Gene3D" id="2.40.170.20">
    <property type="entry name" value="TonB-dependent receptor, beta-barrel domain"/>
    <property type="match status" value="1"/>
</dbReference>
<gene>
    <name evidence="9" type="ORF">L3081_05805</name>
</gene>
<evidence type="ECO:0000256" key="4">
    <source>
        <dbReference type="ARBA" id="ARBA00022692"/>
    </source>
</evidence>
<dbReference type="InterPro" id="IPR039426">
    <property type="entry name" value="TonB-dep_rcpt-like"/>
</dbReference>
<dbReference type="EMBL" id="JAKKSL010000001">
    <property type="protein sequence ID" value="MCI2283000.1"/>
    <property type="molecule type" value="Genomic_DNA"/>
</dbReference>
<dbReference type="InterPro" id="IPR036942">
    <property type="entry name" value="Beta-barrel_TonB_sf"/>
</dbReference>
<evidence type="ECO:0000256" key="6">
    <source>
        <dbReference type="ARBA" id="ARBA00023136"/>
    </source>
</evidence>
<protein>
    <submittedName>
        <fullName evidence="9">TonB-dependent receptor</fullName>
    </submittedName>
</protein>
<dbReference type="PANTHER" id="PTHR30069:SF42">
    <property type="entry name" value="FERRIC AEROBACTIN RECEPTOR"/>
    <property type="match status" value="1"/>
</dbReference>
<evidence type="ECO:0000256" key="3">
    <source>
        <dbReference type="ARBA" id="ARBA00022452"/>
    </source>
</evidence>
<name>A0ABS9WYJ2_9GAMM</name>
<keyword evidence="7" id="KW-0998">Cell outer membrane</keyword>
<keyword evidence="4" id="KW-0812">Transmembrane</keyword>
<dbReference type="Proteomes" id="UP001139646">
    <property type="component" value="Unassembled WGS sequence"/>
</dbReference>
<sequence length="412" mass="46260">MVKYSDYAIFAQTQMTLDFYQQDIKNTFFYSPSFANPSEGYTGGQSVIKSEKMGGRATFNTQIDFDNIEATFIYGIDSLNDITSQPLVDGRIWVPEMDMQNLAGFLQTKWVINDDIIVKVGIRQEDIELKVDDYQTLKQCKSEDQCQASIEVVGGTIDYEATTYNAAIKYNYSPLFSPFASYSQGADISDIGRLLRTATVTNITLIRTQASIIDNYEIGFNSQVNDDLRIEFAAYRSTSELGTGSQFDEATGVYLPVRAPQEIWGYEGLVDYQMSPELQIVATYSYVEGENTETNVHLGAQQISPPKVTVNLAWQPSEDVSVALSYLYVADRKKFDANEEGEYVGDQGPVEHYQIVNLSGQFHINKSRSAFFGIENLFNEDYFPAKSQAYRYGGYNVKGLGTTANIGVKYQF</sequence>
<keyword evidence="10" id="KW-1185">Reference proteome</keyword>
<feature type="domain" description="TonB-dependent receptor-like beta-barrel" evidence="8">
    <location>
        <begin position="22"/>
        <end position="377"/>
    </location>
</feature>
<keyword evidence="6" id="KW-0472">Membrane</keyword>
<dbReference type="PANTHER" id="PTHR30069">
    <property type="entry name" value="TONB-DEPENDENT OUTER MEMBRANE RECEPTOR"/>
    <property type="match status" value="1"/>
</dbReference>
<evidence type="ECO:0000256" key="7">
    <source>
        <dbReference type="ARBA" id="ARBA00023237"/>
    </source>
</evidence>
<keyword evidence="9" id="KW-0675">Receptor</keyword>
<keyword evidence="5" id="KW-0798">TonB box</keyword>
<comment type="caution">
    <text evidence="9">The sequence shown here is derived from an EMBL/GenBank/DDBJ whole genome shotgun (WGS) entry which is preliminary data.</text>
</comment>
<dbReference type="Pfam" id="PF00593">
    <property type="entry name" value="TonB_dep_Rec_b-barrel"/>
    <property type="match status" value="1"/>
</dbReference>
<reference evidence="9" key="1">
    <citation type="submission" date="2022-01" db="EMBL/GenBank/DDBJ databases">
        <title>Colwellia maritima, isolated from seawater.</title>
        <authorList>
            <person name="Kristyanto S."/>
            <person name="Jung J."/>
            <person name="Jeon C.O."/>
        </authorList>
    </citation>
    <scope>NUCLEOTIDE SEQUENCE</scope>
    <source>
        <strain evidence="9">MSW7</strain>
    </source>
</reference>
<dbReference type="SUPFAM" id="SSF56935">
    <property type="entry name" value="Porins"/>
    <property type="match status" value="1"/>
</dbReference>
<keyword evidence="3" id="KW-1134">Transmembrane beta strand</keyword>
<accession>A0ABS9WYJ2</accession>
<proteinExistence type="predicted"/>
<organism evidence="9 10">
    <name type="scientific">Colwellia maritima</name>
    <dbReference type="NCBI Taxonomy" id="2912588"/>
    <lineage>
        <taxon>Bacteria</taxon>
        <taxon>Pseudomonadati</taxon>
        <taxon>Pseudomonadota</taxon>
        <taxon>Gammaproteobacteria</taxon>
        <taxon>Alteromonadales</taxon>
        <taxon>Colwelliaceae</taxon>
        <taxon>Colwellia</taxon>
    </lineage>
</organism>
<evidence type="ECO:0000256" key="5">
    <source>
        <dbReference type="ARBA" id="ARBA00023077"/>
    </source>
</evidence>
<comment type="subcellular location">
    <subcellularLocation>
        <location evidence="1">Cell outer membrane</location>
        <topology evidence="1">Multi-pass membrane protein</topology>
    </subcellularLocation>
</comment>
<evidence type="ECO:0000259" key="8">
    <source>
        <dbReference type="Pfam" id="PF00593"/>
    </source>
</evidence>
<evidence type="ECO:0000256" key="1">
    <source>
        <dbReference type="ARBA" id="ARBA00004571"/>
    </source>
</evidence>